<keyword evidence="2" id="KW-1185">Reference proteome</keyword>
<organism evidence="1 2">
    <name type="scientific">Actinoallomurus acaciae</name>
    <dbReference type="NCBI Taxonomy" id="502577"/>
    <lineage>
        <taxon>Bacteria</taxon>
        <taxon>Bacillati</taxon>
        <taxon>Actinomycetota</taxon>
        <taxon>Actinomycetes</taxon>
        <taxon>Streptosporangiales</taxon>
        <taxon>Thermomonosporaceae</taxon>
        <taxon>Actinoallomurus</taxon>
    </lineage>
</organism>
<evidence type="ECO:0000313" key="1">
    <source>
        <dbReference type="EMBL" id="MFB9839394.1"/>
    </source>
</evidence>
<comment type="caution">
    <text evidence="1">The sequence shown here is derived from an EMBL/GenBank/DDBJ whole genome shotgun (WGS) entry which is preliminary data.</text>
</comment>
<evidence type="ECO:0008006" key="3">
    <source>
        <dbReference type="Google" id="ProtNLM"/>
    </source>
</evidence>
<evidence type="ECO:0000313" key="2">
    <source>
        <dbReference type="Proteomes" id="UP001589627"/>
    </source>
</evidence>
<proteinExistence type="predicted"/>
<dbReference type="EMBL" id="JBHLZP010000704">
    <property type="protein sequence ID" value="MFB9839394.1"/>
    <property type="molecule type" value="Genomic_DNA"/>
</dbReference>
<accession>A0ABV5YWG3</accession>
<protein>
    <recommendedName>
        <fullName evidence="3">FUSC family protein</fullName>
    </recommendedName>
</protein>
<reference evidence="1 2" key="1">
    <citation type="submission" date="2024-09" db="EMBL/GenBank/DDBJ databases">
        <authorList>
            <person name="Sun Q."/>
            <person name="Mori K."/>
        </authorList>
    </citation>
    <scope>NUCLEOTIDE SEQUENCE [LARGE SCALE GENOMIC DNA]</scope>
    <source>
        <strain evidence="1 2">TBRC 0563</strain>
    </source>
</reference>
<feature type="non-terminal residue" evidence="1">
    <location>
        <position position="1"/>
    </location>
</feature>
<sequence length="139" mass="14841">TAVRLAQEPAPPAEPLHGLREATAMARRLRDYAATLAALVQERPVSAGPIPAILHRVADHLDAEAGADPLELGDLLGELDAHLSRLCRRRRAEIADGARIDAVTALREALIEVAGARHAVRALAEDAHRLAEQGRALIV</sequence>
<name>A0ABV5YWG3_9ACTN</name>
<gene>
    <name evidence="1" type="ORF">ACFFNX_45350</name>
</gene>
<dbReference type="Proteomes" id="UP001589627">
    <property type="component" value="Unassembled WGS sequence"/>
</dbReference>
<dbReference type="RefSeq" id="WP_378212505.1">
    <property type="nucleotide sequence ID" value="NZ_JBHLZP010000704.1"/>
</dbReference>